<dbReference type="EMBL" id="BMAW01017734">
    <property type="protein sequence ID" value="GFT55338.1"/>
    <property type="molecule type" value="Genomic_DNA"/>
</dbReference>
<accession>A0A8X6PB25</accession>
<proteinExistence type="predicted"/>
<reference evidence="1" key="1">
    <citation type="submission" date="2020-08" db="EMBL/GenBank/DDBJ databases">
        <title>Multicomponent nature underlies the extraordinary mechanical properties of spider dragline silk.</title>
        <authorList>
            <person name="Kono N."/>
            <person name="Nakamura H."/>
            <person name="Mori M."/>
            <person name="Yoshida Y."/>
            <person name="Ohtoshi R."/>
            <person name="Malay A.D."/>
            <person name="Moran D.A.P."/>
            <person name="Tomita M."/>
            <person name="Numata K."/>
            <person name="Arakawa K."/>
        </authorList>
    </citation>
    <scope>NUCLEOTIDE SEQUENCE</scope>
</reference>
<dbReference type="Proteomes" id="UP000887013">
    <property type="component" value="Unassembled WGS sequence"/>
</dbReference>
<protein>
    <submittedName>
        <fullName evidence="1">Uncharacterized protein</fullName>
    </submittedName>
</protein>
<evidence type="ECO:0000313" key="2">
    <source>
        <dbReference type="Proteomes" id="UP000887013"/>
    </source>
</evidence>
<organism evidence="1 2">
    <name type="scientific">Nephila pilipes</name>
    <name type="common">Giant wood spider</name>
    <name type="synonym">Nephila maculata</name>
    <dbReference type="NCBI Taxonomy" id="299642"/>
    <lineage>
        <taxon>Eukaryota</taxon>
        <taxon>Metazoa</taxon>
        <taxon>Ecdysozoa</taxon>
        <taxon>Arthropoda</taxon>
        <taxon>Chelicerata</taxon>
        <taxon>Arachnida</taxon>
        <taxon>Araneae</taxon>
        <taxon>Araneomorphae</taxon>
        <taxon>Entelegynae</taxon>
        <taxon>Araneoidea</taxon>
        <taxon>Nephilidae</taxon>
        <taxon>Nephila</taxon>
    </lineage>
</organism>
<comment type="caution">
    <text evidence="1">The sequence shown here is derived from an EMBL/GenBank/DDBJ whole genome shotgun (WGS) entry which is preliminary data.</text>
</comment>
<sequence>MKVARHLHHIRHHRILVMPIRMYHFQISKNCVLYESEVNAVAMVSGSFILITAGSDRRLKLWKYRDEVFCSWTQAIQTAKCAAVDRKMVLYSLWNSTGALEKN</sequence>
<dbReference type="SUPFAM" id="SSF50978">
    <property type="entry name" value="WD40 repeat-like"/>
    <property type="match status" value="1"/>
</dbReference>
<dbReference type="InterPro" id="IPR036322">
    <property type="entry name" value="WD40_repeat_dom_sf"/>
</dbReference>
<keyword evidence="2" id="KW-1185">Reference proteome</keyword>
<gene>
    <name evidence="1" type="ORF">NPIL_454691</name>
</gene>
<evidence type="ECO:0000313" key="1">
    <source>
        <dbReference type="EMBL" id="GFT55338.1"/>
    </source>
</evidence>
<dbReference type="AlphaFoldDB" id="A0A8X6PB25"/>
<name>A0A8X6PB25_NEPPI</name>